<organism evidence="6 7">
    <name type="scientific">Oceanicella actignis</name>
    <dbReference type="NCBI Taxonomy" id="1189325"/>
    <lineage>
        <taxon>Bacteria</taxon>
        <taxon>Pseudomonadati</taxon>
        <taxon>Pseudomonadota</taxon>
        <taxon>Alphaproteobacteria</taxon>
        <taxon>Rhodobacterales</taxon>
        <taxon>Paracoccaceae</taxon>
        <taxon>Oceanicella</taxon>
    </lineage>
</organism>
<sequence>MNTPRAASAPHPPAPRLEWRGVAAFGARRIGPEEAQARIRELAARLAPAGPALAIPAEDPAEAMLALFAALAAGRDACVAEARQIERLARGGDAACLEPFADALSRAAGADRGPKANPAPGRLICFSSGVTGAPKAVLRSQASWIASFGAQAPDGAPRAGETVAIVGTPAHSLPLYAAAEALHLGATALFLTGLAPRAQMRAAQDADILWATPTQLRLMAAAGPPAARPRLALSGGAALDAAARAEAARAFPSARLLSFYGAVETSFVAIAGPDDPPEAAGRPFAGVELRLRAEDGALAAPGRPGRVEVRSPYLCEGPALGAPAPERTPDGFVRLPEIGRIDGAGRLILLGRAARMTVIAGRNVHLEEVEAALAALPGVTAAAALALPDPLRGARLAVAVHAPQADDAARAARLEALCRAALGPELSPRRVAVLTSWPMLPAGKTDLERIAQLLGAESRPPARPPRRRARPAAGRA</sequence>
<dbReference type="GO" id="GO:0006631">
    <property type="term" value="P:fatty acid metabolic process"/>
    <property type="evidence" value="ECO:0007669"/>
    <property type="project" value="TreeGrafter"/>
</dbReference>
<keyword evidence="7" id="KW-1185">Reference proteome</keyword>
<protein>
    <submittedName>
        <fullName evidence="6">Acyl-CoA synthetase (AMP-forming)/AMP-acid ligase II</fullName>
    </submittedName>
</protein>
<dbReference type="Pfam" id="PF00501">
    <property type="entry name" value="AMP-binding"/>
    <property type="match status" value="1"/>
</dbReference>
<feature type="domain" description="AMP-binding enzyme C-terminal" evidence="5">
    <location>
        <begin position="368"/>
        <end position="444"/>
    </location>
</feature>
<dbReference type="RefSeq" id="WP_083581211.1">
    <property type="nucleotide sequence ID" value="NZ_FOHL01000001.1"/>
</dbReference>
<accession>A0A1M7SU22</accession>
<comment type="similarity">
    <text evidence="1">Belongs to the ATP-dependent AMP-binding enzyme family.</text>
</comment>
<dbReference type="SUPFAM" id="SSF56801">
    <property type="entry name" value="Acetyl-CoA synthetase-like"/>
    <property type="match status" value="1"/>
</dbReference>
<keyword evidence="2 6" id="KW-0436">Ligase</keyword>
<gene>
    <name evidence="6" type="ORF">SAMN05216200_103241</name>
</gene>
<dbReference type="InterPro" id="IPR000873">
    <property type="entry name" value="AMP-dep_synth/lig_dom"/>
</dbReference>
<evidence type="ECO:0000259" key="5">
    <source>
        <dbReference type="Pfam" id="PF13193"/>
    </source>
</evidence>
<evidence type="ECO:0000313" key="7">
    <source>
        <dbReference type="Proteomes" id="UP000184066"/>
    </source>
</evidence>
<evidence type="ECO:0000313" key="6">
    <source>
        <dbReference type="EMBL" id="SHN62043.1"/>
    </source>
</evidence>
<evidence type="ECO:0000256" key="2">
    <source>
        <dbReference type="ARBA" id="ARBA00022598"/>
    </source>
</evidence>
<dbReference type="InterPro" id="IPR025110">
    <property type="entry name" value="AMP-bd_C"/>
</dbReference>
<dbReference type="STRING" id="1189325.SAMN04488119_101240"/>
<reference evidence="6 7" key="1">
    <citation type="submission" date="2016-12" db="EMBL/GenBank/DDBJ databases">
        <authorList>
            <person name="Song W.-J."/>
            <person name="Kurnit D.M."/>
        </authorList>
    </citation>
    <scope>NUCLEOTIDE SEQUENCE [LARGE SCALE GENOMIC DNA]</scope>
    <source>
        <strain evidence="6 7">CGMCC 1.10808</strain>
    </source>
</reference>
<evidence type="ECO:0000259" key="4">
    <source>
        <dbReference type="Pfam" id="PF00501"/>
    </source>
</evidence>
<dbReference type="PANTHER" id="PTHR43201">
    <property type="entry name" value="ACYL-COA SYNTHETASE"/>
    <property type="match status" value="1"/>
</dbReference>
<dbReference type="AlphaFoldDB" id="A0A1M7SU22"/>
<dbReference type="EMBL" id="FRDL01000003">
    <property type="protein sequence ID" value="SHN62043.1"/>
    <property type="molecule type" value="Genomic_DNA"/>
</dbReference>
<dbReference type="InterPro" id="IPR042099">
    <property type="entry name" value="ANL_N_sf"/>
</dbReference>
<evidence type="ECO:0000256" key="1">
    <source>
        <dbReference type="ARBA" id="ARBA00006432"/>
    </source>
</evidence>
<dbReference type="Pfam" id="PF13193">
    <property type="entry name" value="AMP-binding_C"/>
    <property type="match status" value="1"/>
</dbReference>
<evidence type="ECO:0000256" key="3">
    <source>
        <dbReference type="SAM" id="MobiDB-lite"/>
    </source>
</evidence>
<dbReference type="Gene3D" id="3.40.50.12780">
    <property type="entry name" value="N-terminal domain of ligase-like"/>
    <property type="match status" value="1"/>
</dbReference>
<dbReference type="Gene3D" id="3.30.300.30">
    <property type="match status" value="1"/>
</dbReference>
<dbReference type="Proteomes" id="UP000184066">
    <property type="component" value="Unassembled WGS sequence"/>
</dbReference>
<feature type="domain" description="AMP-dependent synthetase/ligase" evidence="4">
    <location>
        <begin position="40"/>
        <end position="317"/>
    </location>
</feature>
<feature type="region of interest" description="Disordered" evidence="3">
    <location>
        <begin position="454"/>
        <end position="476"/>
    </location>
</feature>
<dbReference type="InterPro" id="IPR045851">
    <property type="entry name" value="AMP-bd_C_sf"/>
</dbReference>
<dbReference type="OrthoDB" id="9803968at2"/>
<dbReference type="PANTHER" id="PTHR43201:SF5">
    <property type="entry name" value="MEDIUM-CHAIN ACYL-COA LIGASE ACSF2, MITOCHONDRIAL"/>
    <property type="match status" value="1"/>
</dbReference>
<proteinExistence type="inferred from homology"/>
<dbReference type="GO" id="GO:0031956">
    <property type="term" value="F:medium-chain fatty acid-CoA ligase activity"/>
    <property type="evidence" value="ECO:0007669"/>
    <property type="project" value="TreeGrafter"/>
</dbReference>
<name>A0A1M7SU22_9RHOB</name>